<dbReference type="InterPro" id="IPR042197">
    <property type="entry name" value="Apaf_helical"/>
</dbReference>
<organism evidence="8 9">
    <name type="scientific">Prunus dulcis</name>
    <name type="common">Almond</name>
    <name type="synonym">Amygdalus dulcis</name>
    <dbReference type="NCBI Taxonomy" id="3755"/>
    <lineage>
        <taxon>Eukaryota</taxon>
        <taxon>Viridiplantae</taxon>
        <taxon>Streptophyta</taxon>
        <taxon>Embryophyta</taxon>
        <taxon>Tracheophyta</taxon>
        <taxon>Spermatophyta</taxon>
        <taxon>Magnoliopsida</taxon>
        <taxon>eudicotyledons</taxon>
        <taxon>Gunneridae</taxon>
        <taxon>Pentapetalae</taxon>
        <taxon>rosids</taxon>
        <taxon>fabids</taxon>
        <taxon>Rosales</taxon>
        <taxon>Rosaceae</taxon>
        <taxon>Amygdaloideae</taxon>
        <taxon>Amygdaleae</taxon>
        <taxon>Prunus</taxon>
    </lineage>
</organism>
<dbReference type="Pfam" id="PF23282">
    <property type="entry name" value="WHD_ROQ1"/>
    <property type="match status" value="1"/>
</dbReference>
<reference evidence="8 9" key="1">
    <citation type="journal article" date="2022" name="G3 (Bethesda)">
        <title>Whole-genome sequence and methylome profiling of the almond [Prunus dulcis (Mill.) D.A. Webb] cultivar 'Nonpareil'.</title>
        <authorList>
            <person name="D'Amico-Willman K.M."/>
            <person name="Ouma W.Z."/>
            <person name="Meulia T."/>
            <person name="Sideli G.M."/>
            <person name="Gradziel T.M."/>
            <person name="Fresnedo-Ramirez J."/>
        </authorList>
    </citation>
    <scope>NUCLEOTIDE SEQUENCE [LARGE SCALE GENOMIC DNA]</scope>
    <source>
        <strain evidence="8">Clone GOH B32 T37-40</strain>
    </source>
</reference>
<dbReference type="PANTHER" id="PTHR11017:SF578">
    <property type="entry name" value="ADP-RIBOSYL CYCLASE_CYCLIC ADP-RIBOSE HYDROLASE"/>
    <property type="match status" value="1"/>
</dbReference>
<evidence type="ECO:0000256" key="4">
    <source>
        <dbReference type="SAM" id="MobiDB-lite"/>
    </source>
</evidence>
<dbReference type="Pfam" id="PF23286">
    <property type="entry name" value="LRR_13"/>
    <property type="match status" value="1"/>
</dbReference>
<dbReference type="SUPFAM" id="SSF52058">
    <property type="entry name" value="L domain-like"/>
    <property type="match status" value="1"/>
</dbReference>
<dbReference type="GO" id="GO:0006952">
    <property type="term" value="P:defense response"/>
    <property type="evidence" value="ECO:0007669"/>
    <property type="project" value="InterPro"/>
</dbReference>
<gene>
    <name evidence="8" type="ORF">L3X38_043557</name>
</gene>
<keyword evidence="9" id="KW-1185">Reference proteome</keyword>
<evidence type="ECO:0000256" key="2">
    <source>
        <dbReference type="ARBA" id="ARBA00022737"/>
    </source>
</evidence>
<dbReference type="InterPro" id="IPR027417">
    <property type="entry name" value="P-loop_NTPase"/>
</dbReference>
<dbReference type="GO" id="GO:0043531">
    <property type="term" value="F:ADP binding"/>
    <property type="evidence" value="ECO:0007669"/>
    <property type="project" value="InterPro"/>
</dbReference>
<dbReference type="PANTHER" id="PTHR11017">
    <property type="entry name" value="LEUCINE-RICH REPEAT-CONTAINING PROTEIN"/>
    <property type="match status" value="1"/>
</dbReference>
<evidence type="ECO:0000259" key="7">
    <source>
        <dbReference type="Pfam" id="PF23286"/>
    </source>
</evidence>
<dbReference type="InterPro" id="IPR032675">
    <property type="entry name" value="LRR_dom_sf"/>
</dbReference>
<dbReference type="AlphaFoldDB" id="A0AAD4UYC8"/>
<dbReference type="SUPFAM" id="SSF52540">
    <property type="entry name" value="P-loop containing nucleoside triphosphate hydrolases"/>
    <property type="match status" value="1"/>
</dbReference>
<dbReference type="EMBL" id="JAJFAZ020000008">
    <property type="protein sequence ID" value="KAI5314381.1"/>
    <property type="molecule type" value="Genomic_DNA"/>
</dbReference>
<dbReference type="InterPro" id="IPR044974">
    <property type="entry name" value="Disease_R_plants"/>
</dbReference>
<proteinExistence type="predicted"/>
<evidence type="ECO:0000259" key="5">
    <source>
        <dbReference type="Pfam" id="PF00931"/>
    </source>
</evidence>
<feature type="domain" description="Disease resistance protein RPS4B/Roq1-like leucine-rich repeats" evidence="7">
    <location>
        <begin position="444"/>
        <end position="554"/>
    </location>
</feature>
<keyword evidence="2" id="KW-0677">Repeat</keyword>
<accession>A0AAD4UYC8</accession>
<feature type="domain" description="NB-ARC" evidence="5">
    <location>
        <begin position="9"/>
        <end position="114"/>
    </location>
</feature>
<feature type="region of interest" description="Disordered" evidence="4">
    <location>
        <begin position="701"/>
        <end position="741"/>
    </location>
</feature>
<evidence type="ECO:0000313" key="8">
    <source>
        <dbReference type="EMBL" id="KAI5314381.1"/>
    </source>
</evidence>
<evidence type="ECO:0000256" key="1">
    <source>
        <dbReference type="ARBA" id="ARBA00022614"/>
    </source>
</evidence>
<evidence type="ECO:0000313" key="9">
    <source>
        <dbReference type="Proteomes" id="UP001054821"/>
    </source>
</evidence>
<dbReference type="InterPro" id="IPR058192">
    <property type="entry name" value="WHD_ROQ1-like"/>
</dbReference>
<name>A0AAD4UYC8_PRUDU</name>
<feature type="domain" description="Disease resistance protein Roq1-like winged-helix" evidence="6">
    <location>
        <begin position="185"/>
        <end position="253"/>
    </location>
</feature>
<evidence type="ECO:0000259" key="6">
    <source>
        <dbReference type="Pfam" id="PF23282"/>
    </source>
</evidence>
<sequence>MQHGGLVKLQNIILSKILGGKELEVATVHEGINVIKKRLSKKRVLIVVDDVNQVDQLKKLVGRCDWFGFGSRIIITTRDKHLLTAHQVNLIYNVKELDDHEALDLFSANAFPGERRLSDDYVKLARTVVQYARGLPLALIILGSLLCGGSMEELQDAIDGYKKIPNPDIQETLKISYNSLEDPVKEVFLDIACFFKGENKDHVIQILEGCGLNPEYGIKVLKDKALINVNEENYIWIHDLLEEMGKEIVRQESPFEPEYRSRLWYHEDVDHVLTKCIGTNKTRSIMVELPPGDGIRLSASSFSKMINLKLLIIYGNAQFSGEDAFLPNELRFIDWPEFSSSYLPFDSNPKKLVKLNMPRGCMSRLGNGFKSMQNLKYMHFESCKFLIEFPDASGFPNLKDLNLNNCTSLVTVHDSVGFLNNLVALSLMGCDKLKFFPLRIALKSAKYICLRDCRSLKYFPEIVEKMECIIVLDLSYTAITELPSSIGYLVGLEVLTLEGCENLTNMPCSIYELQHLTSVSLYGCRNLVKFPKWSAESLPGNSNVSPDLWYLNLGGCKSLEEIPELPPKMERVHAADCVSLERFANFSNILEQKGEQMIECVTLFNCEKLCDNLARDLSKNQSISLNKVSLCSVIFSSQQSTFDIVFPGSEVPKWFSHREDLYNESDKSEFSFEIPPHLNLENGGLAICAVVEISQKGKQISQREKGEEISQKEKEVSQKGKEISQKGKEIGQKEKEISQKGKEIDQKSVKITQSNFGRCHLTTRVDINGQTDVAPHSVYLDAKYMESAHVWLLYIPFLKIVQSLLRPFRACLSDAAPNVGQHLIQLSPIRANPRQSQNLVQSMTVRRTKRPLKDQVSTCRVSLKHTSKGLVFCKSCGVHLVMPQDEDLKDDEDEELMKTWKMSNSAVKI</sequence>
<dbReference type="Gene3D" id="1.10.8.430">
    <property type="entry name" value="Helical domain of apoptotic protease-activating factors"/>
    <property type="match status" value="1"/>
</dbReference>
<comment type="caution">
    <text evidence="8">The sequence shown here is derived from an EMBL/GenBank/DDBJ whole genome shotgun (WGS) entry which is preliminary data.</text>
</comment>
<keyword evidence="1" id="KW-0433">Leucine-rich repeat</keyword>
<evidence type="ECO:0000256" key="3">
    <source>
        <dbReference type="ARBA" id="ARBA00022821"/>
    </source>
</evidence>
<dbReference type="Gene3D" id="3.80.10.10">
    <property type="entry name" value="Ribonuclease Inhibitor"/>
    <property type="match status" value="2"/>
</dbReference>
<dbReference type="InterPro" id="IPR058546">
    <property type="entry name" value="RPS4B/Roq1-like_LRR"/>
</dbReference>
<dbReference type="Gene3D" id="3.40.50.300">
    <property type="entry name" value="P-loop containing nucleotide triphosphate hydrolases"/>
    <property type="match status" value="1"/>
</dbReference>
<dbReference type="Proteomes" id="UP001054821">
    <property type="component" value="Chromosome 8"/>
</dbReference>
<dbReference type="InterPro" id="IPR002182">
    <property type="entry name" value="NB-ARC"/>
</dbReference>
<dbReference type="Pfam" id="PF00931">
    <property type="entry name" value="NB-ARC"/>
    <property type="match status" value="1"/>
</dbReference>
<keyword evidence="3" id="KW-0611">Plant defense</keyword>
<dbReference type="PRINTS" id="PR00364">
    <property type="entry name" value="DISEASERSIST"/>
</dbReference>
<protein>
    <submittedName>
        <fullName evidence="8">Uncharacterized protein</fullName>
    </submittedName>
</protein>